<evidence type="ECO:0000256" key="4">
    <source>
        <dbReference type="ARBA" id="ARBA00022679"/>
    </source>
</evidence>
<dbReference type="InterPro" id="IPR005467">
    <property type="entry name" value="His_kinase_dom"/>
</dbReference>
<dbReference type="Pfam" id="PF07730">
    <property type="entry name" value="HisKA_3"/>
    <property type="match status" value="1"/>
</dbReference>
<feature type="transmembrane region" description="Helical" evidence="9">
    <location>
        <begin position="162"/>
        <end position="180"/>
    </location>
</feature>
<keyword evidence="9" id="KW-0472">Membrane</keyword>
<dbReference type="EC" id="2.7.13.3" evidence="2"/>
<dbReference type="GO" id="GO:0000155">
    <property type="term" value="F:phosphorelay sensor kinase activity"/>
    <property type="evidence" value="ECO:0007669"/>
    <property type="project" value="InterPro"/>
</dbReference>
<keyword evidence="5" id="KW-0547">Nucleotide-binding</keyword>
<feature type="transmembrane region" description="Helical" evidence="9">
    <location>
        <begin position="228"/>
        <end position="252"/>
    </location>
</feature>
<dbReference type="SUPFAM" id="SSF55781">
    <property type="entry name" value="GAF domain-like"/>
    <property type="match status" value="1"/>
</dbReference>
<keyword evidence="6 11" id="KW-0418">Kinase</keyword>
<evidence type="ECO:0000256" key="8">
    <source>
        <dbReference type="ARBA" id="ARBA00023012"/>
    </source>
</evidence>
<dbReference type="EMBL" id="PGVE01000040">
    <property type="protein sequence ID" value="PLS05620.1"/>
    <property type="molecule type" value="Genomic_DNA"/>
</dbReference>
<dbReference type="CDD" id="cd16917">
    <property type="entry name" value="HATPase_UhpB-NarQ-NarX-like"/>
    <property type="match status" value="1"/>
</dbReference>
<keyword evidence="4" id="KW-0808">Transferase</keyword>
<dbReference type="PANTHER" id="PTHR24421">
    <property type="entry name" value="NITRATE/NITRITE SENSOR PROTEIN NARX-RELATED"/>
    <property type="match status" value="1"/>
</dbReference>
<keyword evidence="7" id="KW-0067">ATP-binding</keyword>
<dbReference type="Pfam" id="PF02518">
    <property type="entry name" value="HATPase_c"/>
    <property type="match status" value="1"/>
</dbReference>
<evidence type="ECO:0000256" key="9">
    <source>
        <dbReference type="SAM" id="Phobius"/>
    </source>
</evidence>
<dbReference type="InterPro" id="IPR029016">
    <property type="entry name" value="GAF-like_dom_sf"/>
</dbReference>
<evidence type="ECO:0000256" key="7">
    <source>
        <dbReference type="ARBA" id="ARBA00022840"/>
    </source>
</evidence>
<protein>
    <recommendedName>
        <fullName evidence="2">histidine kinase</fullName>
        <ecNumber evidence="2">2.7.13.3</ecNumber>
    </recommendedName>
</protein>
<keyword evidence="9" id="KW-0812">Transmembrane</keyword>
<dbReference type="GO" id="GO:0016020">
    <property type="term" value="C:membrane"/>
    <property type="evidence" value="ECO:0007669"/>
    <property type="project" value="InterPro"/>
</dbReference>
<organism evidence="11 12">
    <name type="scientific">Neobacillus cucumis</name>
    <dbReference type="NCBI Taxonomy" id="1740721"/>
    <lineage>
        <taxon>Bacteria</taxon>
        <taxon>Bacillati</taxon>
        <taxon>Bacillota</taxon>
        <taxon>Bacilli</taxon>
        <taxon>Bacillales</taxon>
        <taxon>Bacillaceae</taxon>
        <taxon>Neobacillus</taxon>
    </lineage>
</organism>
<reference evidence="11 12" key="1">
    <citation type="submission" date="2017-11" db="EMBL/GenBank/DDBJ databases">
        <title>Comparitive Functional Genomics of Dry Heat Resistant strains isolated from the Viking Spacecraft.</title>
        <authorList>
            <person name="Seuylemezian A."/>
            <person name="Cooper K."/>
            <person name="Vaishampayan P."/>
        </authorList>
    </citation>
    <scope>NUCLEOTIDE SEQUENCE [LARGE SCALE GENOMIC DNA]</scope>
    <source>
        <strain evidence="11 12">V32-6</strain>
    </source>
</reference>
<dbReference type="PROSITE" id="PS50109">
    <property type="entry name" value="HIS_KIN"/>
    <property type="match status" value="1"/>
</dbReference>
<dbReference type="Proteomes" id="UP000234950">
    <property type="component" value="Unassembled WGS sequence"/>
</dbReference>
<evidence type="ECO:0000256" key="2">
    <source>
        <dbReference type="ARBA" id="ARBA00012438"/>
    </source>
</evidence>
<evidence type="ECO:0000256" key="6">
    <source>
        <dbReference type="ARBA" id="ARBA00022777"/>
    </source>
</evidence>
<name>A0A2N5HJC8_9BACI</name>
<dbReference type="PANTHER" id="PTHR24421:SF10">
    <property type="entry name" value="NITRATE_NITRITE SENSOR PROTEIN NARQ"/>
    <property type="match status" value="1"/>
</dbReference>
<dbReference type="Gene3D" id="1.20.5.1930">
    <property type="match status" value="1"/>
</dbReference>
<sequence length="724" mass="81020">MDRAPNRSRLFVQVMASLLCVMMIVFYINNIPSYYETLRTDCTLKPCSTLAPAPPTTLEALSVYHLTPDTYSLWFVIIECTFSFLFYMAAFLIFFKSKRDLLGFLAMVALVAYGTTFTSLVYIGSKDSPLLARIPEAIAAVGRMTFFLFLLLFPKGRFVPRWTLLVFIPFCMVQLVSFLFPETSYDLLNWSNTGRLLYYLPMIGMTIFSQVYRYRKVSSSVEKQQTKWVVYGAVISLLGSVIVSGFFVYPVFADSPVSYIYLSALLYAIVAIIPLTLALAILRHRLWDIDPLVNRTILYGTLTLTIVLLYAGMVMYLGSLFKTKDNFIISLFSTGVVAVLFSPIKERLQQIVNRLMKGRHDDPYAVLKELGDHLVQPLSPEEALQEVAGTIRRALRLPYVGIFIRVNDEEKKAAVAGKPEVVFDIHSFPIIHGGEELGAMMVSSRSRDEAFSQEDLRLMDVLLRQTGVILQNIKITLGMQLLAKDLQESREKLVLAREEERLQIRRNLHDELAPRLLSLSFNAAAAEQYVNKQPDKAVKLLGELRGVIRTTVNEIRTMVHDLRPPTLDEFGLIGAIEARINEIRKTVGTNSSHGDEAAVLKVSLEAPAKLPILPAAVEVAGYRIITEALVNVVKHAEATECVVRISVLSKSELEIEVSDNGVGLPLLLRPSINGGIGLKSIRERTAELGGQCFFDKSEIGGTRVRAVLPFLQGEDKLNESSINR</sequence>
<feature type="transmembrane region" description="Helical" evidence="9">
    <location>
        <begin position="130"/>
        <end position="153"/>
    </location>
</feature>
<dbReference type="InterPro" id="IPR036890">
    <property type="entry name" value="HATPase_C_sf"/>
</dbReference>
<feature type="transmembrane region" description="Helical" evidence="9">
    <location>
        <begin position="196"/>
        <end position="212"/>
    </location>
</feature>
<dbReference type="GO" id="GO:0046983">
    <property type="term" value="F:protein dimerization activity"/>
    <property type="evidence" value="ECO:0007669"/>
    <property type="project" value="InterPro"/>
</dbReference>
<feature type="transmembrane region" description="Helical" evidence="9">
    <location>
        <begin position="101"/>
        <end position="124"/>
    </location>
</feature>
<keyword evidence="3" id="KW-0597">Phosphoprotein</keyword>
<comment type="caution">
    <text evidence="11">The sequence shown here is derived from an EMBL/GenBank/DDBJ whole genome shotgun (WGS) entry which is preliminary data.</text>
</comment>
<dbReference type="SUPFAM" id="SSF55874">
    <property type="entry name" value="ATPase domain of HSP90 chaperone/DNA topoisomerase II/histidine kinase"/>
    <property type="match status" value="1"/>
</dbReference>
<dbReference type="InterPro" id="IPR011712">
    <property type="entry name" value="Sig_transdc_His_kin_sub3_dim/P"/>
</dbReference>
<accession>A0A2N5HJC8</accession>
<evidence type="ECO:0000256" key="5">
    <source>
        <dbReference type="ARBA" id="ARBA00022741"/>
    </source>
</evidence>
<feature type="transmembrane region" description="Helical" evidence="9">
    <location>
        <begin position="258"/>
        <end position="282"/>
    </location>
</feature>
<proteinExistence type="predicted"/>
<gene>
    <name evidence="11" type="ORF">CVD27_09665</name>
</gene>
<evidence type="ECO:0000256" key="3">
    <source>
        <dbReference type="ARBA" id="ARBA00022553"/>
    </source>
</evidence>
<dbReference type="GO" id="GO:0005524">
    <property type="term" value="F:ATP binding"/>
    <property type="evidence" value="ECO:0007669"/>
    <property type="project" value="UniProtKB-KW"/>
</dbReference>
<keyword evidence="9" id="KW-1133">Transmembrane helix</keyword>
<dbReference type="Gene3D" id="3.30.450.40">
    <property type="match status" value="1"/>
</dbReference>
<feature type="transmembrane region" description="Helical" evidence="9">
    <location>
        <begin position="297"/>
        <end position="321"/>
    </location>
</feature>
<feature type="domain" description="Histidine kinase" evidence="10">
    <location>
        <begin position="507"/>
        <end position="712"/>
    </location>
</feature>
<evidence type="ECO:0000313" key="11">
    <source>
        <dbReference type="EMBL" id="PLS05620.1"/>
    </source>
</evidence>
<evidence type="ECO:0000259" key="10">
    <source>
        <dbReference type="PROSITE" id="PS50109"/>
    </source>
</evidence>
<dbReference type="InterPro" id="IPR050482">
    <property type="entry name" value="Sensor_HK_TwoCompSys"/>
</dbReference>
<dbReference type="AlphaFoldDB" id="A0A2N5HJC8"/>
<dbReference type="Gene3D" id="3.30.565.10">
    <property type="entry name" value="Histidine kinase-like ATPase, C-terminal domain"/>
    <property type="match status" value="1"/>
</dbReference>
<feature type="transmembrane region" description="Helical" evidence="9">
    <location>
        <begin position="10"/>
        <end position="28"/>
    </location>
</feature>
<evidence type="ECO:0000256" key="1">
    <source>
        <dbReference type="ARBA" id="ARBA00000085"/>
    </source>
</evidence>
<evidence type="ECO:0000313" key="12">
    <source>
        <dbReference type="Proteomes" id="UP000234950"/>
    </source>
</evidence>
<feature type="transmembrane region" description="Helical" evidence="9">
    <location>
        <begin position="327"/>
        <end position="344"/>
    </location>
</feature>
<dbReference type="InterPro" id="IPR003594">
    <property type="entry name" value="HATPase_dom"/>
</dbReference>
<keyword evidence="8" id="KW-0902">Two-component regulatory system</keyword>
<feature type="transmembrane region" description="Helical" evidence="9">
    <location>
        <begin position="71"/>
        <end position="94"/>
    </location>
</feature>
<dbReference type="SMART" id="SM00387">
    <property type="entry name" value="HATPase_c"/>
    <property type="match status" value="1"/>
</dbReference>
<comment type="catalytic activity">
    <reaction evidence="1">
        <text>ATP + protein L-histidine = ADP + protein N-phospho-L-histidine.</text>
        <dbReference type="EC" id="2.7.13.3"/>
    </reaction>
</comment>
<keyword evidence="12" id="KW-1185">Reference proteome</keyword>